<evidence type="ECO:0000256" key="6">
    <source>
        <dbReference type="ARBA" id="ARBA00023033"/>
    </source>
</evidence>
<keyword evidence="3 7" id="KW-0479">Metal-binding</keyword>
<dbReference type="Gene3D" id="1.10.630.10">
    <property type="entry name" value="Cytochrome P450"/>
    <property type="match status" value="1"/>
</dbReference>
<dbReference type="PANTHER" id="PTHR46696:SF6">
    <property type="entry name" value="P450, PUTATIVE (EUROFUNG)-RELATED"/>
    <property type="match status" value="1"/>
</dbReference>
<dbReference type="GO" id="GO:0020037">
    <property type="term" value="F:heme binding"/>
    <property type="evidence" value="ECO:0007669"/>
    <property type="project" value="InterPro"/>
</dbReference>
<dbReference type="OrthoDB" id="4133219at2"/>
<dbReference type="Pfam" id="PF00067">
    <property type="entry name" value="p450"/>
    <property type="match status" value="2"/>
</dbReference>
<dbReference type="InterPro" id="IPR017972">
    <property type="entry name" value="Cyt_P450_CS"/>
</dbReference>
<dbReference type="RefSeq" id="WP_161102757.1">
    <property type="nucleotide sequence ID" value="NZ_JBHLYI010000001.1"/>
</dbReference>
<dbReference type="InterPro" id="IPR001128">
    <property type="entry name" value="Cyt_P450"/>
</dbReference>
<dbReference type="Proteomes" id="UP000431901">
    <property type="component" value="Unassembled WGS sequence"/>
</dbReference>
<gene>
    <name evidence="8" type="ORF">GQ466_10865</name>
</gene>
<dbReference type="GO" id="GO:0005506">
    <property type="term" value="F:iron ion binding"/>
    <property type="evidence" value="ECO:0007669"/>
    <property type="project" value="InterPro"/>
</dbReference>
<dbReference type="PROSITE" id="PS00086">
    <property type="entry name" value="CYTOCHROME_P450"/>
    <property type="match status" value="1"/>
</dbReference>
<evidence type="ECO:0000256" key="4">
    <source>
        <dbReference type="ARBA" id="ARBA00023002"/>
    </source>
</evidence>
<keyword evidence="6 7" id="KW-0503">Monooxygenase</keyword>
<dbReference type="FunFam" id="1.10.630.10:FF:000018">
    <property type="entry name" value="Cytochrome P450 monooxygenase"/>
    <property type="match status" value="1"/>
</dbReference>
<keyword evidence="2 7" id="KW-0349">Heme</keyword>
<comment type="similarity">
    <text evidence="1 7">Belongs to the cytochrome P450 family.</text>
</comment>
<reference evidence="8 9" key="1">
    <citation type="submission" date="2019-12" db="EMBL/GenBank/DDBJ databases">
        <title>Nocardia macrotermitis sp. nov. and Nocardia aurantia sp. nov., isolated from the gut of the fungus growing-termite Macrotermes natalensis.</title>
        <authorList>
            <person name="Christine B."/>
            <person name="Rene B."/>
        </authorList>
    </citation>
    <scope>NUCLEOTIDE SEQUENCE [LARGE SCALE GENOMIC DNA]</scope>
    <source>
        <strain evidence="8 9">DSM 102126</strain>
    </source>
</reference>
<protein>
    <submittedName>
        <fullName evidence="8">Cytochrome P450</fullName>
    </submittedName>
</protein>
<dbReference type="PRINTS" id="PR00385">
    <property type="entry name" value="P450"/>
</dbReference>
<dbReference type="SUPFAM" id="SSF48264">
    <property type="entry name" value="Cytochrome P450"/>
    <property type="match status" value="1"/>
</dbReference>
<keyword evidence="5 7" id="KW-0408">Iron</keyword>
<proteinExistence type="inferred from homology"/>
<dbReference type="InterPro" id="IPR036396">
    <property type="entry name" value="Cyt_P450_sf"/>
</dbReference>
<dbReference type="InterPro" id="IPR002397">
    <property type="entry name" value="Cyt_P450_B"/>
</dbReference>
<evidence type="ECO:0000256" key="5">
    <source>
        <dbReference type="ARBA" id="ARBA00023004"/>
    </source>
</evidence>
<evidence type="ECO:0000256" key="7">
    <source>
        <dbReference type="RuleBase" id="RU000461"/>
    </source>
</evidence>
<dbReference type="GO" id="GO:0016705">
    <property type="term" value="F:oxidoreductase activity, acting on paired donors, with incorporation or reduction of molecular oxygen"/>
    <property type="evidence" value="ECO:0007669"/>
    <property type="project" value="InterPro"/>
</dbReference>
<keyword evidence="9" id="KW-1185">Reference proteome</keyword>
<sequence length="431" mass="47747">MANVRNRVGSWVARRYVARVRRKGFDLATIRFLPDSTLTPLRRHGLDPVPELDRLRQTSPISKVPLPVSFDVWLVTGYEEAKSVLAAPTAFSNEITNLAGRLDIPEGWTPGGLGFSDPPVHTHRRKMLTPEFTMRRLSRLTPRITAIVEQQLDEMAEAAADGRPVDLMEHFALPIPMLMICELLGVREGDRADFQRLASARFDLFAGAYASTAAISESMAFLMDIVRKQRDDPGDGLIGGLIRQHGDAIDDVELAGLCDGVLTGGLETTASMLALGSIMLLRDRDHFTRIRDDESAIGPFVEEMLRHLSVVQLAFPRFAREDVEIAGTKIARGDVVLVSLSGANRDPKISGCPHADMNTFDPSRETSSHLAFGWGMHRCIGAELAKMELRAAFSALVRRYPDLHLAVPERELSYRKLSIVYGVDSVPVYLH</sequence>
<dbReference type="PANTHER" id="PTHR46696">
    <property type="entry name" value="P450, PUTATIVE (EUROFUNG)-RELATED"/>
    <property type="match status" value="1"/>
</dbReference>
<organism evidence="8 9">
    <name type="scientific">Actinomadura rayongensis</name>
    <dbReference type="NCBI Taxonomy" id="1429076"/>
    <lineage>
        <taxon>Bacteria</taxon>
        <taxon>Bacillati</taxon>
        <taxon>Actinomycetota</taxon>
        <taxon>Actinomycetes</taxon>
        <taxon>Streptosporangiales</taxon>
        <taxon>Thermomonosporaceae</taxon>
        <taxon>Actinomadura</taxon>
    </lineage>
</organism>
<dbReference type="CDD" id="cd11030">
    <property type="entry name" value="CYP105-like"/>
    <property type="match status" value="1"/>
</dbReference>
<keyword evidence="4 7" id="KW-0560">Oxidoreductase</keyword>
<comment type="caution">
    <text evidence="8">The sequence shown here is derived from an EMBL/GenBank/DDBJ whole genome shotgun (WGS) entry which is preliminary data.</text>
</comment>
<dbReference type="EMBL" id="WUTW01000002">
    <property type="protein sequence ID" value="MXQ64539.1"/>
    <property type="molecule type" value="Genomic_DNA"/>
</dbReference>
<dbReference type="PRINTS" id="PR00359">
    <property type="entry name" value="BP450"/>
</dbReference>
<evidence type="ECO:0000313" key="8">
    <source>
        <dbReference type="EMBL" id="MXQ64539.1"/>
    </source>
</evidence>
<accession>A0A6I4W1T8</accession>
<evidence type="ECO:0000256" key="3">
    <source>
        <dbReference type="ARBA" id="ARBA00022723"/>
    </source>
</evidence>
<dbReference type="GO" id="GO:0004497">
    <property type="term" value="F:monooxygenase activity"/>
    <property type="evidence" value="ECO:0007669"/>
    <property type="project" value="UniProtKB-KW"/>
</dbReference>
<dbReference type="AlphaFoldDB" id="A0A6I4W1T8"/>
<name>A0A6I4W1T8_9ACTN</name>
<evidence type="ECO:0000256" key="2">
    <source>
        <dbReference type="ARBA" id="ARBA00022617"/>
    </source>
</evidence>
<evidence type="ECO:0000313" key="9">
    <source>
        <dbReference type="Proteomes" id="UP000431901"/>
    </source>
</evidence>
<evidence type="ECO:0000256" key="1">
    <source>
        <dbReference type="ARBA" id="ARBA00010617"/>
    </source>
</evidence>